<dbReference type="Pfam" id="PF03706">
    <property type="entry name" value="LPG_synthase_TM"/>
    <property type="match status" value="1"/>
</dbReference>
<feature type="transmembrane region" description="Helical" evidence="6">
    <location>
        <begin position="220"/>
        <end position="242"/>
    </location>
</feature>
<feature type="transmembrane region" description="Helical" evidence="6">
    <location>
        <begin position="41"/>
        <end position="59"/>
    </location>
</feature>
<dbReference type="PANTHER" id="PTHR39087">
    <property type="entry name" value="UPF0104 MEMBRANE PROTEIN MJ1595"/>
    <property type="match status" value="1"/>
</dbReference>
<dbReference type="RefSeq" id="WP_154281121.1">
    <property type="nucleotide sequence ID" value="NZ_JBHUJQ010000001.1"/>
</dbReference>
<dbReference type="PANTHER" id="PTHR39087:SF2">
    <property type="entry name" value="UPF0104 MEMBRANE PROTEIN MJ1595"/>
    <property type="match status" value="1"/>
</dbReference>
<evidence type="ECO:0000256" key="2">
    <source>
        <dbReference type="ARBA" id="ARBA00022475"/>
    </source>
</evidence>
<dbReference type="Proteomes" id="UP000487757">
    <property type="component" value="Unassembled WGS sequence"/>
</dbReference>
<accession>A0A7K0G0P6</accession>
<comment type="caution">
    <text evidence="7">The sequence shown here is derived from an EMBL/GenBank/DDBJ whole genome shotgun (WGS) entry which is preliminary data.</text>
</comment>
<gene>
    <name evidence="7" type="ORF">GJU39_12430</name>
</gene>
<name>A0A7K0G0P6_9SPHI</name>
<keyword evidence="5 6" id="KW-0472">Membrane</keyword>
<dbReference type="OrthoDB" id="9812094at2"/>
<evidence type="ECO:0000256" key="6">
    <source>
        <dbReference type="SAM" id="Phobius"/>
    </source>
</evidence>
<organism evidence="7 8">
    <name type="scientific">Pedobacter petrophilus</name>
    <dbReference type="NCBI Taxonomy" id="1908241"/>
    <lineage>
        <taxon>Bacteria</taxon>
        <taxon>Pseudomonadati</taxon>
        <taxon>Bacteroidota</taxon>
        <taxon>Sphingobacteriia</taxon>
        <taxon>Sphingobacteriales</taxon>
        <taxon>Sphingobacteriaceae</taxon>
        <taxon>Pedobacter</taxon>
    </lineage>
</organism>
<reference evidence="7 8" key="1">
    <citation type="submission" date="2019-11" db="EMBL/GenBank/DDBJ databases">
        <title>Pedobacter petrophilus genome.</title>
        <authorList>
            <person name="Feldbauer M.J."/>
            <person name="Newman J.D."/>
        </authorList>
    </citation>
    <scope>NUCLEOTIDE SEQUENCE [LARGE SCALE GENOMIC DNA]</scope>
    <source>
        <strain evidence="7 8">LMG 29686</strain>
    </source>
</reference>
<comment type="subcellular location">
    <subcellularLocation>
        <location evidence="1">Cell membrane</location>
        <topology evidence="1">Multi-pass membrane protein</topology>
    </subcellularLocation>
</comment>
<feature type="transmembrane region" description="Helical" evidence="6">
    <location>
        <begin position="12"/>
        <end position="29"/>
    </location>
</feature>
<dbReference type="NCBIfam" id="TIGR00374">
    <property type="entry name" value="flippase-like domain"/>
    <property type="match status" value="1"/>
</dbReference>
<evidence type="ECO:0000256" key="4">
    <source>
        <dbReference type="ARBA" id="ARBA00022989"/>
    </source>
</evidence>
<keyword evidence="4 6" id="KW-1133">Transmembrane helix</keyword>
<dbReference type="AlphaFoldDB" id="A0A7K0G0P6"/>
<feature type="transmembrane region" description="Helical" evidence="6">
    <location>
        <begin position="294"/>
        <end position="320"/>
    </location>
</feature>
<feature type="transmembrane region" description="Helical" evidence="6">
    <location>
        <begin position="126"/>
        <end position="148"/>
    </location>
</feature>
<dbReference type="GO" id="GO:0005886">
    <property type="term" value="C:plasma membrane"/>
    <property type="evidence" value="ECO:0007669"/>
    <property type="project" value="UniProtKB-SubCell"/>
</dbReference>
<protein>
    <submittedName>
        <fullName evidence="7">Flippase-like domain-containing protein</fullName>
    </submittedName>
</protein>
<dbReference type="EMBL" id="WKKH01000017">
    <property type="protein sequence ID" value="MRX76894.1"/>
    <property type="molecule type" value="Genomic_DNA"/>
</dbReference>
<keyword evidence="2" id="KW-1003">Cell membrane</keyword>
<evidence type="ECO:0000256" key="1">
    <source>
        <dbReference type="ARBA" id="ARBA00004651"/>
    </source>
</evidence>
<keyword evidence="8" id="KW-1185">Reference proteome</keyword>
<evidence type="ECO:0000313" key="8">
    <source>
        <dbReference type="Proteomes" id="UP000487757"/>
    </source>
</evidence>
<evidence type="ECO:0000256" key="5">
    <source>
        <dbReference type="ARBA" id="ARBA00023136"/>
    </source>
</evidence>
<evidence type="ECO:0000313" key="7">
    <source>
        <dbReference type="EMBL" id="MRX76894.1"/>
    </source>
</evidence>
<dbReference type="InterPro" id="IPR022791">
    <property type="entry name" value="L-PG_synthase/AglD"/>
</dbReference>
<evidence type="ECO:0000256" key="3">
    <source>
        <dbReference type="ARBA" id="ARBA00022692"/>
    </source>
</evidence>
<proteinExistence type="predicted"/>
<feature type="transmembrane region" description="Helical" evidence="6">
    <location>
        <begin position="168"/>
        <end position="189"/>
    </location>
</feature>
<sequence length="330" mass="37609">MALDLKTAVKYLIMLLIGVGILSLAFRGQDLGKIWLEIKTANLFHVIISALCVLIAYLLRALRWQMLYKSIHYQVGFWNVYHGVIIGYLANLALPRFGEVVRCSVMHKTERVPIFSSLGTVITERLFDVLMLFLTGLAMLIFQYDLVFDFLYHRIYQNITNYFIHLNYAWLVAFGIFMVSLCGLLVYFLRRRVSKKFLRIFVSLRQGFGSYSKMKNKASFLLCTVGIWSFYLVSMYFCFFAIPSTSHLHFNAAFTALVFSGFAMAAPVQGGIGVFHWMVAQSLILYSISLKDGLAYATIIHSSQVLLILILGCLSIFLTLTKPDPKQIKS</sequence>
<keyword evidence="3 6" id="KW-0812">Transmembrane</keyword>